<dbReference type="AlphaFoldDB" id="A0A5A7PZY8"/>
<organism evidence="2 3">
    <name type="scientific">Striga asiatica</name>
    <name type="common">Asiatic witchweed</name>
    <name type="synonym">Buchnera asiatica</name>
    <dbReference type="NCBI Taxonomy" id="4170"/>
    <lineage>
        <taxon>Eukaryota</taxon>
        <taxon>Viridiplantae</taxon>
        <taxon>Streptophyta</taxon>
        <taxon>Embryophyta</taxon>
        <taxon>Tracheophyta</taxon>
        <taxon>Spermatophyta</taxon>
        <taxon>Magnoliopsida</taxon>
        <taxon>eudicotyledons</taxon>
        <taxon>Gunneridae</taxon>
        <taxon>Pentapetalae</taxon>
        <taxon>asterids</taxon>
        <taxon>lamiids</taxon>
        <taxon>Lamiales</taxon>
        <taxon>Orobanchaceae</taxon>
        <taxon>Buchnereae</taxon>
        <taxon>Striga</taxon>
    </lineage>
</organism>
<keyword evidence="3" id="KW-1185">Reference proteome</keyword>
<keyword evidence="2" id="KW-0418">Kinase</keyword>
<feature type="region of interest" description="Disordered" evidence="1">
    <location>
        <begin position="80"/>
        <end position="105"/>
    </location>
</feature>
<keyword evidence="2" id="KW-0808">Transferase</keyword>
<evidence type="ECO:0000313" key="3">
    <source>
        <dbReference type="Proteomes" id="UP000325081"/>
    </source>
</evidence>
<comment type="caution">
    <text evidence="2">The sequence shown here is derived from an EMBL/GenBank/DDBJ whole genome shotgun (WGS) entry which is preliminary data.</text>
</comment>
<reference evidence="3" key="1">
    <citation type="journal article" date="2019" name="Curr. Biol.">
        <title>Genome Sequence of Striga asiatica Provides Insight into the Evolution of Plant Parasitism.</title>
        <authorList>
            <person name="Yoshida S."/>
            <person name="Kim S."/>
            <person name="Wafula E.K."/>
            <person name="Tanskanen J."/>
            <person name="Kim Y.M."/>
            <person name="Honaas L."/>
            <person name="Yang Z."/>
            <person name="Spallek T."/>
            <person name="Conn C.E."/>
            <person name="Ichihashi Y."/>
            <person name="Cheong K."/>
            <person name="Cui S."/>
            <person name="Der J.P."/>
            <person name="Gundlach H."/>
            <person name="Jiao Y."/>
            <person name="Hori C."/>
            <person name="Ishida J.K."/>
            <person name="Kasahara H."/>
            <person name="Kiba T."/>
            <person name="Kim M.S."/>
            <person name="Koo N."/>
            <person name="Laohavisit A."/>
            <person name="Lee Y.H."/>
            <person name="Lumba S."/>
            <person name="McCourt P."/>
            <person name="Mortimer J.C."/>
            <person name="Mutuku J.M."/>
            <person name="Nomura T."/>
            <person name="Sasaki-Sekimoto Y."/>
            <person name="Seto Y."/>
            <person name="Wang Y."/>
            <person name="Wakatake T."/>
            <person name="Sakakibara H."/>
            <person name="Demura T."/>
            <person name="Yamaguchi S."/>
            <person name="Yoneyama K."/>
            <person name="Manabe R.I."/>
            <person name="Nelson D.C."/>
            <person name="Schulman A.H."/>
            <person name="Timko M.P."/>
            <person name="dePamphilis C.W."/>
            <person name="Choi D."/>
            <person name="Shirasu K."/>
        </authorList>
    </citation>
    <scope>NUCLEOTIDE SEQUENCE [LARGE SCALE GENOMIC DNA]</scope>
    <source>
        <strain evidence="3">cv. UVA1</strain>
    </source>
</reference>
<protein>
    <submittedName>
        <fullName evidence="2">Calcium-dependent protein kinase 4</fullName>
    </submittedName>
</protein>
<evidence type="ECO:0000256" key="1">
    <source>
        <dbReference type="SAM" id="MobiDB-lite"/>
    </source>
</evidence>
<dbReference type="EMBL" id="BKCP01005461">
    <property type="protein sequence ID" value="GER38216.1"/>
    <property type="molecule type" value="Genomic_DNA"/>
</dbReference>
<proteinExistence type="predicted"/>
<evidence type="ECO:0000313" key="2">
    <source>
        <dbReference type="EMBL" id="GER38216.1"/>
    </source>
</evidence>
<sequence>MALLSYRHDISAISEAATYEELQWYNDNKFNASDSSPYTLKMPAIHFSIAKPRCFVKKKKAVWRSLEPITQKAAAYRRLKEKKKMRREDDDNNDGQVDISQTEERQLVSSLLPKESDENEVDQENVASDITSISEVATAIPALVSFSFMPR</sequence>
<gene>
    <name evidence="2" type="ORF">STAS_14691</name>
</gene>
<dbReference type="Proteomes" id="UP000325081">
    <property type="component" value="Unassembled WGS sequence"/>
</dbReference>
<name>A0A5A7PZY8_STRAF</name>
<dbReference type="GO" id="GO:0016301">
    <property type="term" value="F:kinase activity"/>
    <property type="evidence" value="ECO:0007669"/>
    <property type="project" value="UniProtKB-KW"/>
</dbReference>
<accession>A0A5A7PZY8</accession>